<organism evidence="6 7">
    <name type="scientific">Trichoplusia ni</name>
    <name type="common">Cabbage looper</name>
    <dbReference type="NCBI Taxonomy" id="7111"/>
    <lineage>
        <taxon>Eukaryota</taxon>
        <taxon>Metazoa</taxon>
        <taxon>Ecdysozoa</taxon>
        <taxon>Arthropoda</taxon>
        <taxon>Hexapoda</taxon>
        <taxon>Insecta</taxon>
        <taxon>Pterygota</taxon>
        <taxon>Neoptera</taxon>
        <taxon>Endopterygota</taxon>
        <taxon>Lepidoptera</taxon>
        <taxon>Glossata</taxon>
        <taxon>Ditrysia</taxon>
        <taxon>Noctuoidea</taxon>
        <taxon>Noctuidae</taxon>
        <taxon>Plusiinae</taxon>
        <taxon>Trichoplusia</taxon>
    </lineage>
</organism>
<feature type="signal peptide" evidence="4">
    <location>
        <begin position="1"/>
        <end position="18"/>
    </location>
</feature>
<accession>A0A7E5WCK3</accession>
<reference evidence="7" key="1">
    <citation type="submission" date="2025-08" db="UniProtKB">
        <authorList>
            <consortium name="RefSeq"/>
        </authorList>
    </citation>
    <scope>IDENTIFICATION</scope>
</reference>
<dbReference type="InParanoid" id="A0A7E5WCK3"/>
<dbReference type="Gene3D" id="2.30.39.10">
    <property type="entry name" value="Alpha-1-antitrypsin, domain 1"/>
    <property type="match status" value="1"/>
</dbReference>
<dbReference type="InterPro" id="IPR036186">
    <property type="entry name" value="Serpin_sf"/>
</dbReference>
<evidence type="ECO:0000256" key="2">
    <source>
        <dbReference type="ARBA" id="ARBA00022900"/>
    </source>
</evidence>
<dbReference type="AlphaFoldDB" id="A0A7E5WCK3"/>
<dbReference type="InterPro" id="IPR042178">
    <property type="entry name" value="Serpin_sf_1"/>
</dbReference>
<dbReference type="SUPFAM" id="SSF56574">
    <property type="entry name" value="Serpins"/>
    <property type="match status" value="1"/>
</dbReference>
<dbReference type="RefSeq" id="XP_026738137.1">
    <property type="nucleotide sequence ID" value="XM_026882336.1"/>
</dbReference>
<dbReference type="InterPro" id="IPR000215">
    <property type="entry name" value="Serpin_fam"/>
</dbReference>
<evidence type="ECO:0000256" key="3">
    <source>
        <dbReference type="RuleBase" id="RU000411"/>
    </source>
</evidence>
<keyword evidence="2 7" id="KW-0722">Serine protease inhibitor</keyword>
<evidence type="ECO:0000256" key="4">
    <source>
        <dbReference type="SAM" id="SignalP"/>
    </source>
</evidence>
<dbReference type="SMART" id="SM00093">
    <property type="entry name" value="SERPIN"/>
    <property type="match status" value="1"/>
</dbReference>
<evidence type="ECO:0000259" key="5">
    <source>
        <dbReference type="SMART" id="SM00093"/>
    </source>
</evidence>
<name>A0A7E5WCK3_TRINI</name>
<feature type="domain" description="Serpin" evidence="5">
    <location>
        <begin position="41"/>
        <end position="395"/>
    </location>
</feature>
<evidence type="ECO:0000256" key="1">
    <source>
        <dbReference type="ARBA" id="ARBA00022690"/>
    </source>
</evidence>
<dbReference type="Proteomes" id="UP000322000">
    <property type="component" value="Chromosome 15"/>
</dbReference>
<dbReference type="PANTHER" id="PTHR11461">
    <property type="entry name" value="SERINE PROTEASE INHIBITOR, SERPIN"/>
    <property type="match status" value="1"/>
</dbReference>
<dbReference type="PANTHER" id="PTHR11461:SF367">
    <property type="entry name" value="GH21475P-RELATED"/>
    <property type="match status" value="1"/>
</dbReference>
<keyword evidence="4" id="KW-0732">Signal</keyword>
<keyword evidence="1 7" id="KW-0646">Protease inhibitor</keyword>
<gene>
    <name evidence="7" type="primary">LOC113501254</name>
</gene>
<evidence type="ECO:0000313" key="6">
    <source>
        <dbReference type="Proteomes" id="UP000322000"/>
    </source>
</evidence>
<dbReference type="GO" id="GO:0005615">
    <property type="term" value="C:extracellular space"/>
    <property type="evidence" value="ECO:0007669"/>
    <property type="project" value="InterPro"/>
</dbReference>
<evidence type="ECO:0000313" key="7">
    <source>
        <dbReference type="RefSeq" id="XP_026738137.1"/>
    </source>
</evidence>
<feature type="chain" id="PRO_5028944313" evidence="4">
    <location>
        <begin position="19"/>
        <end position="405"/>
    </location>
</feature>
<dbReference type="Gene3D" id="3.30.497.10">
    <property type="entry name" value="Antithrombin, subunit I, domain 2"/>
    <property type="match status" value="1"/>
</dbReference>
<dbReference type="GO" id="GO:0004867">
    <property type="term" value="F:serine-type endopeptidase inhibitor activity"/>
    <property type="evidence" value="ECO:0007669"/>
    <property type="project" value="UniProtKB-KW"/>
</dbReference>
<dbReference type="GeneID" id="113501254"/>
<sequence length="405" mass="46904">MKIIHFAIVVTLWSGVLGYDYHCSKRSALLLLKRPAYEFSIKMLQRVTEDTDSHFVYSPLSTWLQVTALAEGATGSTLREIWNVTKHHRNRCFKKKLSEILETLNSELRYESKRKSVMAVDRLIRVKKSYMRAVQKLYGIKVMQLDFNEPKKSADKVNKAIEDGTGRVIDTIVYYDDFIDSTLVMSDANYFRTEWETPFNSAYTQLKPFYSNRGVKQVYLMNQIGYYHYVHMPQIHAKVLEIPCATRRISMLIFMPTQKEWIGEIFYSLQNTSLTGIFNMYKKNRKQLINLTMPVFSQQTEIINIPELLYDMGIKKIFNPDIAEFKTVSNYKMHASLMTQVTDIEVNEKGLTVETAAALVNNDTVTDFLVDRPFAYMIVDKITEFILYAGVYSIPGEVGTEMNNV</sequence>
<keyword evidence="6" id="KW-1185">Reference proteome</keyword>
<dbReference type="Pfam" id="PF00079">
    <property type="entry name" value="Serpin"/>
    <property type="match status" value="1"/>
</dbReference>
<dbReference type="InterPro" id="IPR023796">
    <property type="entry name" value="Serpin_dom"/>
</dbReference>
<dbReference type="CTD" id="100272178"/>
<proteinExistence type="inferred from homology"/>
<comment type="similarity">
    <text evidence="3">Belongs to the serpin family.</text>
</comment>
<dbReference type="KEGG" id="tnl:113501254"/>
<dbReference type="InterPro" id="IPR042185">
    <property type="entry name" value="Serpin_sf_2"/>
</dbReference>
<protein>
    <submittedName>
        <fullName evidence="7">Serine protease inhibitor 77Ba-like</fullName>
    </submittedName>
</protein>
<dbReference type="OrthoDB" id="671595at2759"/>